<feature type="region of interest" description="Disordered" evidence="6">
    <location>
        <begin position="1"/>
        <end position="82"/>
    </location>
</feature>
<keyword evidence="9" id="KW-1185">Reference proteome</keyword>
<feature type="compositionally biased region" description="Polar residues" evidence="6">
    <location>
        <begin position="46"/>
        <end position="56"/>
    </location>
</feature>
<protein>
    <recommendedName>
        <fullName evidence="7">WRKY domain-containing protein</fullName>
    </recommendedName>
</protein>
<dbReference type="EMBL" id="JAYWIO010000001">
    <property type="protein sequence ID" value="KAK7292230.1"/>
    <property type="molecule type" value="Genomic_DNA"/>
</dbReference>
<feature type="compositionally biased region" description="Low complexity" evidence="6">
    <location>
        <begin position="194"/>
        <end position="206"/>
    </location>
</feature>
<proteinExistence type="predicted"/>
<dbReference type="InterPro" id="IPR044810">
    <property type="entry name" value="WRKY_plant"/>
</dbReference>
<evidence type="ECO:0000256" key="3">
    <source>
        <dbReference type="ARBA" id="ARBA00023125"/>
    </source>
</evidence>
<reference evidence="8 9" key="1">
    <citation type="submission" date="2024-01" db="EMBL/GenBank/DDBJ databases">
        <title>The genomes of 5 underutilized Papilionoideae crops provide insights into root nodulation and disease resistanc.</title>
        <authorList>
            <person name="Yuan L."/>
        </authorList>
    </citation>
    <scope>NUCLEOTIDE SEQUENCE [LARGE SCALE GENOMIC DNA]</scope>
    <source>
        <strain evidence="8">ZHUSHIDOU_FW_LH</strain>
        <tissue evidence="8">Leaf</tissue>
    </source>
</reference>
<feature type="compositionally biased region" description="Basic and acidic residues" evidence="6">
    <location>
        <begin position="208"/>
        <end position="224"/>
    </location>
</feature>
<feature type="compositionally biased region" description="Basic and acidic residues" evidence="6">
    <location>
        <begin position="115"/>
        <end position="131"/>
    </location>
</feature>
<feature type="region of interest" description="Disordered" evidence="6">
    <location>
        <begin position="181"/>
        <end position="234"/>
    </location>
</feature>
<dbReference type="Gene3D" id="2.20.25.80">
    <property type="entry name" value="WRKY domain"/>
    <property type="match status" value="1"/>
</dbReference>
<organism evidence="8 9">
    <name type="scientific">Crotalaria pallida</name>
    <name type="common">Smooth rattlebox</name>
    <name type="synonym">Crotalaria striata</name>
    <dbReference type="NCBI Taxonomy" id="3830"/>
    <lineage>
        <taxon>Eukaryota</taxon>
        <taxon>Viridiplantae</taxon>
        <taxon>Streptophyta</taxon>
        <taxon>Embryophyta</taxon>
        <taxon>Tracheophyta</taxon>
        <taxon>Spermatophyta</taxon>
        <taxon>Magnoliopsida</taxon>
        <taxon>eudicotyledons</taxon>
        <taxon>Gunneridae</taxon>
        <taxon>Pentapetalae</taxon>
        <taxon>rosids</taxon>
        <taxon>fabids</taxon>
        <taxon>Fabales</taxon>
        <taxon>Fabaceae</taxon>
        <taxon>Papilionoideae</taxon>
        <taxon>50 kb inversion clade</taxon>
        <taxon>genistoids sensu lato</taxon>
        <taxon>core genistoids</taxon>
        <taxon>Crotalarieae</taxon>
        <taxon>Crotalaria</taxon>
    </lineage>
</organism>
<feature type="compositionally biased region" description="Low complexity" evidence="6">
    <location>
        <begin position="368"/>
        <end position="380"/>
    </location>
</feature>
<feature type="region of interest" description="Disordered" evidence="6">
    <location>
        <begin position="597"/>
        <end position="623"/>
    </location>
</feature>
<dbReference type="SMART" id="SM00774">
    <property type="entry name" value="WRKY"/>
    <property type="match status" value="1"/>
</dbReference>
<evidence type="ECO:0000256" key="5">
    <source>
        <dbReference type="ARBA" id="ARBA00023242"/>
    </source>
</evidence>
<dbReference type="InterPro" id="IPR036576">
    <property type="entry name" value="WRKY_dom_sf"/>
</dbReference>
<feature type="region of interest" description="Disordered" evidence="6">
    <location>
        <begin position="368"/>
        <end position="393"/>
    </location>
</feature>
<feature type="region of interest" description="Disordered" evidence="6">
    <location>
        <begin position="115"/>
        <end position="135"/>
    </location>
</feature>
<sequence length="623" mass="67077">MEFASGRSGHGGGGGGIIEEKRSEYTSSVNDDEVRHKQESIVQEPPMTNTEGSSQDAGRWESCAKKEEVDDQLETTKAEMGEVREENERLKMCLNKIMNEYRTLQMQFQDIVKQEAKGSSADKESDNHVEESDMVSLSLGRVPRNHDDEKVKVSKPLVLLKDKEIFNQDLALGLDCKFERSKSGSTTHDNEALPNNNNNASPANSSREVQKEEAGKAVKTLREAEQDEVSQQNPMNDGCQWRKYGQKISKGNPCPRAYYRCTVSQSCPVRKQVQRCAEDMTILITTYEGTHNHSLPLSATAMASTTSAAASMLLSGSSTSHSVGSSSMPLLSSLTTSIITTPAPNNYLNGLNFYLSDGSKSKQLYLSNPALSSSSSPSHPTITLDLTSNPSSSSSPFVRFNTSNYNQPRFPSSSTSLSFTSSESNIISNNAMSSWTNNNGFLNYTTTQPYNNTISRNILSTNVNFSRQQQQLHIENFYQPFMQLGNTPNTIAAATKAITADPTFQSALAAALTSFIGVGGAAINGSTQGNNNNNNQGGVGEKLSQRMTLAEMFPAAASSSSATLSSSTSSKANGGCGASTFLNKTSANTQTGSLIFQPSSLPLSTSSKSASASPGGDNRDNFN</sequence>
<feature type="compositionally biased region" description="Gly residues" evidence="6">
    <location>
        <begin position="8"/>
        <end position="17"/>
    </location>
</feature>
<keyword evidence="4" id="KW-0804">Transcription</keyword>
<keyword evidence="5" id="KW-0539">Nucleus</keyword>
<name>A0AAN9J4Q8_CROPI</name>
<evidence type="ECO:0000313" key="9">
    <source>
        <dbReference type="Proteomes" id="UP001372338"/>
    </source>
</evidence>
<dbReference type="GO" id="GO:0003700">
    <property type="term" value="F:DNA-binding transcription factor activity"/>
    <property type="evidence" value="ECO:0007669"/>
    <property type="project" value="InterPro"/>
</dbReference>
<comment type="subcellular location">
    <subcellularLocation>
        <location evidence="1">Nucleus</location>
    </subcellularLocation>
</comment>
<gene>
    <name evidence="8" type="ORF">RIF29_08007</name>
</gene>
<dbReference type="PANTHER" id="PTHR31429">
    <property type="entry name" value="WRKY TRANSCRIPTION FACTOR 36-RELATED"/>
    <property type="match status" value="1"/>
</dbReference>
<comment type="caution">
    <text evidence="8">The sequence shown here is derived from an EMBL/GenBank/DDBJ whole genome shotgun (WGS) entry which is preliminary data.</text>
</comment>
<dbReference type="PROSITE" id="PS50811">
    <property type="entry name" value="WRKY"/>
    <property type="match status" value="1"/>
</dbReference>
<accession>A0AAN9J4Q8</accession>
<dbReference type="Pfam" id="PF03106">
    <property type="entry name" value="WRKY"/>
    <property type="match status" value="1"/>
</dbReference>
<dbReference type="SUPFAM" id="SSF118290">
    <property type="entry name" value="WRKY DNA-binding domain"/>
    <property type="match status" value="1"/>
</dbReference>
<evidence type="ECO:0000256" key="4">
    <source>
        <dbReference type="ARBA" id="ARBA00023163"/>
    </source>
</evidence>
<evidence type="ECO:0000256" key="2">
    <source>
        <dbReference type="ARBA" id="ARBA00023015"/>
    </source>
</evidence>
<dbReference type="AlphaFoldDB" id="A0AAN9J4Q8"/>
<dbReference type="GO" id="GO:0043565">
    <property type="term" value="F:sequence-specific DNA binding"/>
    <property type="evidence" value="ECO:0007669"/>
    <property type="project" value="InterPro"/>
</dbReference>
<evidence type="ECO:0000313" key="8">
    <source>
        <dbReference type="EMBL" id="KAK7292230.1"/>
    </source>
</evidence>
<dbReference type="InterPro" id="IPR003657">
    <property type="entry name" value="WRKY_dom"/>
</dbReference>
<dbReference type="PANTHER" id="PTHR31429:SF86">
    <property type="entry name" value="WRKY TRANSCRIPTION FACTOR 61-RELATED"/>
    <property type="match status" value="1"/>
</dbReference>
<feature type="compositionally biased region" description="Basic and acidic residues" evidence="6">
    <location>
        <begin position="58"/>
        <end position="82"/>
    </location>
</feature>
<dbReference type="Proteomes" id="UP001372338">
    <property type="component" value="Unassembled WGS sequence"/>
</dbReference>
<feature type="compositionally biased region" description="Low complexity" evidence="6">
    <location>
        <begin position="598"/>
        <end position="614"/>
    </location>
</feature>
<feature type="domain" description="WRKY" evidence="7">
    <location>
        <begin position="230"/>
        <end position="296"/>
    </location>
</feature>
<keyword evidence="2" id="KW-0805">Transcription regulation</keyword>
<evidence type="ECO:0000259" key="7">
    <source>
        <dbReference type="PROSITE" id="PS50811"/>
    </source>
</evidence>
<evidence type="ECO:0000256" key="6">
    <source>
        <dbReference type="SAM" id="MobiDB-lite"/>
    </source>
</evidence>
<keyword evidence="3" id="KW-0238">DNA-binding</keyword>
<evidence type="ECO:0000256" key="1">
    <source>
        <dbReference type="ARBA" id="ARBA00004123"/>
    </source>
</evidence>
<dbReference type="GO" id="GO:0005634">
    <property type="term" value="C:nucleus"/>
    <property type="evidence" value="ECO:0007669"/>
    <property type="project" value="UniProtKB-SubCell"/>
</dbReference>